<accession>A0A9J7LXX2</accession>
<organism evidence="2 3">
    <name type="scientific">Branchiostoma floridae</name>
    <name type="common">Florida lancelet</name>
    <name type="synonym">Amphioxus</name>
    <dbReference type="NCBI Taxonomy" id="7739"/>
    <lineage>
        <taxon>Eukaryota</taxon>
        <taxon>Metazoa</taxon>
        <taxon>Chordata</taxon>
        <taxon>Cephalochordata</taxon>
        <taxon>Leptocardii</taxon>
        <taxon>Amphioxiformes</taxon>
        <taxon>Branchiostomatidae</taxon>
        <taxon>Branchiostoma</taxon>
    </lineage>
</organism>
<dbReference type="Pfam" id="PF24764">
    <property type="entry name" value="rva_4"/>
    <property type="match status" value="1"/>
</dbReference>
<dbReference type="OrthoDB" id="7689536at2759"/>
<reference evidence="2" key="1">
    <citation type="journal article" date="2020" name="Nat. Ecol. Evol.">
        <title>Deeply conserved synteny resolves early events in vertebrate evolution.</title>
        <authorList>
            <person name="Simakov O."/>
            <person name="Marletaz F."/>
            <person name="Yue J.X."/>
            <person name="O'Connell B."/>
            <person name="Jenkins J."/>
            <person name="Brandt A."/>
            <person name="Calef R."/>
            <person name="Tung C.H."/>
            <person name="Huang T.K."/>
            <person name="Schmutz J."/>
            <person name="Satoh N."/>
            <person name="Yu J.K."/>
            <person name="Putnam N.H."/>
            <person name="Green R.E."/>
            <person name="Rokhsar D.S."/>
        </authorList>
    </citation>
    <scope>NUCLEOTIDE SEQUENCE [LARGE SCALE GENOMIC DNA]</scope>
    <source>
        <strain evidence="2">S238N-H82</strain>
    </source>
</reference>
<reference evidence="3 4" key="2">
    <citation type="submission" date="2025-04" db="UniProtKB">
        <authorList>
            <consortium name="RefSeq"/>
        </authorList>
    </citation>
    <scope>IDENTIFICATION</scope>
    <source>
        <strain evidence="3 4">S238N-H82</strain>
        <tissue evidence="3 4">Testes</tissue>
    </source>
</reference>
<sequence>MASSETNFHTFVRNLDALISDCDRRRETTDLNEIHVFIERIFAITTKASRLESACRLMPIDDEFRGAISEVARELRVLLKKWNEKRKHALPKPKRVETFSPAEDVKGDGPGRPRKNIPIEDVLHDILDLDYSITDIGRKYHVDRSTIYRRLKEVGINIQQERYSEISQQEIEDIVREAQLCHGFKEMGQKVFYGYLRSIGIRVRRRDVRQACQNADPLGTALRHPMFRTRILSHTCYDAYYAQHVWHLDAVEKLQMFAFYSNSIVDGYSTKVMNVNIVGSKRQCHVFKTFYQAYNLYGIPDMVRIDKGYENMDVKVFIDAYHQREAGIQGQSIRNVRVEKWHQYEERYCLYTYKNLFKDLEREGYLDRSNEAHLMILHYIFLPRINNKMELTVQSWNSRHSSSLNHHSPDRVWEDSANSLANAERRASKEIPPPKQAQKYNEQIDMTDFNSTYGHLTDQQLRDPRVAVMPEDLRDFLDEHIREDNGRDNDLGKGDYMRALELTAQWIQSREGNNAV</sequence>
<evidence type="ECO:0000313" key="4">
    <source>
        <dbReference type="RefSeq" id="XP_035690466.1"/>
    </source>
</evidence>
<dbReference type="RefSeq" id="XP_035690465.1">
    <property type="nucleotide sequence ID" value="XM_035834572.1"/>
</dbReference>
<dbReference type="Proteomes" id="UP000001554">
    <property type="component" value="Chromosome 11"/>
</dbReference>
<dbReference type="RefSeq" id="XP_035690466.1">
    <property type="nucleotide sequence ID" value="XM_035834573.1"/>
</dbReference>
<feature type="domain" description="Integrase core" evidence="1">
    <location>
        <begin position="238"/>
        <end position="419"/>
    </location>
</feature>
<dbReference type="AlphaFoldDB" id="A0A9J7LXX2"/>
<dbReference type="KEGG" id="bfo:118425614"/>
<dbReference type="PANTHER" id="PTHR46791">
    <property type="entry name" value="EXPRESSED PROTEIN"/>
    <property type="match status" value="1"/>
</dbReference>
<dbReference type="GeneID" id="118425614"/>
<evidence type="ECO:0000313" key="3">
    <source>
        <dbReference type="RefSeq" id="XP_035690465.1"/>
    </source>
</evidence>
<evidence type="ECO:0000259" key="1">
    <source>
        <dbReference type="Pfam" id="PF24764"/>
    </source>
</evidence>
<evidence type="ECO:0000313" key="2">
    <source>
        <dbReference type="Proteomes" id="UP000001554"/>
    </source>
</evidence>
<proteinExistence type="predicted"/>
<dbReference type="InterPro" id="IPR058913">
    <property type="entry name" value="Integrase_dom_put"/>
</dbReference>
<protein>
    <submittedName>
        <fullName evidence="3 4">Uncharacterized protein LOC118425614 isoform X1</fullName>
    </submittedName>
</protein>
<gene>
    <name evidence="3 4" type="primary">LOC118425614</name>
</gene>
<dbReference type="PANTHER" id="PTHR46791:SF7">
    <property type="entry name" value="INTEGRASE CATALYTIC DOMAIN-CONTAINING PROTEIN"/>
    <property type="match status" value="1"/>
</dbReference>
<keyword evidence="2" id="KW-1185">Reference proteome</keyword>
<name>A0A9J7LXX2_BRAFL</name>